<dbReference type="Pfam" id="PF13589">
    <property type="entry name" value="HATPase_c_3"/>
    <property type="match status" value="1"/>
</dbReference>
<dbReference type="GO" id="GO:0140664">
    <property type="term" value="F:ATP-dependent DNA damage sensor activity"/>
    <property type="evidence" value="ECO:0007669"/>
    <property type="project" value="InterPro"/>
</dbReference>
<keyword evidence="2" id="KW-0227">DNA damage</keyword>
<dbReference type="InterPro" id="IPR020568">
    <property type="entry name" value="Ribosomal_Su5_D2-typ_SF"/>
</dbReference>
<dbReference type="Gene3D" id="3.30.565.10">
    <property type="entry name" value="Histidine kinase-like ATPase, C-terminal domain"/>
    <property type="match status" value="1"/>
</dbReference>
<protein>
    <submittedName>
        <fullName evidence="7">DNA mismatch repair protein Mlh3 isoform X1</fullName>
    </submittedName>
</protein>
<dbReference type="Gene3D" id="3.30.1370.100">
    <property type="entry name" value="MutL, C-terminal domain, regulatory subdomain"/>
    <property type="match status" value="1"/>
</dbReference>
<dbReference type="STRING" id="127582.A0A2Y9DAK6"/>
<reference evidence="7" key="1">
    <citation type="submission" date="2025-08" db="UniProtKB">
        <authorList>
            <consortium name="RefSeq"/>
        </authorList>
    </citation>
    <scope>IDENTIFICATION</scope>
</reference>
<evidence type="ECO:0000256" key="1">
    <source>
        <dbReference type="ARBA" id="ARBA00006082"/>
    </source>
</evidence>
<feature type="domain" description="MutL C-terminal dimerisation" evidence="4">
    <location>
        <begin position="1274"/>
        <end position="1455"/>
    </location>
</feature>
<feature type="region of interest" description="Disordered" evidence="3">
    <location>
        <begin position="956"/>
        <end position="996"/>
    </location>
</feature>
<proteinExistence type="inferred from homology"/>
<dbReference type="Gene3D" id="3.30.1540.20">
    <property type="entry name" value="MutL, C-terminal domain, dimerisation subdomain"/>
    <property type="match status" value="1"/>
</dbReference>
<dbReference type="InterPro" id="IPR038973">
    <property type="entry name" value="MutL/Mlh/Pms-like"/>
</dbReference>
<feature type="domain" description="DNA mismatch repair protein S5" evidence="5">
    <location>
        <begin position="294"/>
        <end position="432"/>
    </location>
</feature>
<feature type="region of interest" description="Disordered" evidence="3">
    <location>
        <begin position="1058"/>
        <end position="1086"/>
    </location>
</feature>
<dbReference type="KEGG" id="tmu:101355832"/>
<dbReference type="FunFam" id="3.30.565.10:FF:000031">
    <property type="entry name" value="DNA mismatch repair protein Mlh3"/>
    <property type="match status" value="1"/>
</dbReference>
<dbReference type="CTD" id="27030"/>
<dbReference type="SUPFAM" id="SSF55874">
    <property type="entry name" value="ATPase domain of HSP90 chaperone/DNA topoisomerase II/histidine kinase"/>
    <property type="match status" value="1"/>
</dbReference>
<dbReference type="FunFam" id="3.30.1370.100:FF:000003">
    <property type="entry name" value="DNA mismatch repair protein Mlh3"/>
    <property type="match status" value="1"/>
</dbReference>
<dbReference type="SMART" id="SM01340">
    <property type="entry name" value="DNA_mis_repair"/>
    <property type="match status" value="1"/>
</dbReference>
<comment type="similarity">
    <text evidence="1">Belongs to the DNA mismatch repair MutL/HexB family.</text>
</comment>
<dbReference type="GO" id="GO:0030983">
    <property type="term" value="F:mismatched DNA binding"/>
    <property type="evidence" value="ECO:0007669"/>
    <property type="project" value="InterPro"/>
</dbReference>
<dbReference type="InterPro" id="IPR014790">
    <property type="entry name" value="MutL_C"/>
</dbReference>
<evidence type="ECO:0000313" key="7">
    <source>
        <dbReference type="RefSeq" id="XP_004371107.2"/>
    </source>
</evidence>
<dbReference type="PANTHER" id="PTHR10073">
    <property type="entry name" value="DNA MISMATCH REPAIR PROTEIN MLH, PMS, MUTL"/>
    <property type="match status" value="1"/>
</dbReference>
<dbReference type="RefSeq" id="XP_004371107.2">
    <property type="nucleotide sequence ID" value="XM_004371050.3"/>
</dbReference>
<evidence type="ECO:0000256" key="2">
    <source>
        <dbReference type="ARBA" id="ARBA00022763"/>
    </source>
</evidence>
<gene>
    <name evidence="7" type="primary">MLH3</name>
</gene>
<feature type="compositionally biased region" description="Polar residues" evidence="3">
    <location>
        <begin position="1071"/>
        <end position="1083"/>
    </location>
</feature>
<dbReference type="GO" id="GO:0032300">
    <property type="term" value="C:mismatch repair complex"/>
    <property type="evidence" value="ECO:0007669"/>
    <property type="project" value="InterPro"/>
</dbReference>
<dbReference type="SUPFAM" id="SSF54211">
    <property type="entry name" value="Ribosomal protein S5 domain 2-like"/>
    <property type="match status" value="1"/>
</dbReference>
<evidence type="ECO:0000313" key="6">
    <source>
        <dbReference type="Proteomes" id="UP000248480"/>
    </source>
</evidence>
<evidence type="ECO:0000259" key="5">
    <source>
        <dbReference type="SMART" id="SM01340"/>
    </source>
</evidence>
<dbReference type="InterPro" id="IPR013507">
    <property type="entry name" value="DNA_mismatch_S5_2-like"/>
</dbReference>
<dbReference type="InterPro" id="IPR002099">
    <property type="entry name" value="MutL/Mlh/PMS"/>
</dbReference>
<dbReference type="FunFam" id="3.30.230.10:FF:000028">
    <property type="entry name" value="DNA mismatch repair protein Mlh3"/>
    <property type="match status" value="1"/>
</dbReference>
<dbReference type="Pfam" id="PF08676">
    <property type="entry name" value="MutL_C"/>
    <property type="match status" value="1"/>
</dbReference>
<dbReference type="SMART" id="SM00853">
    <property type="entry name" value="MutL_C"/>
    <property type="match status" value="1"/>
</dbReference>
<dbReference type="InterPro" id="IPR014721">
    <property type="entry name" value="Ribsml_uS5_D2-typ_fold_subgr"/>
</dbReference>
<evidence type="ECO:0000259" key="4">
    <source>
        <dbReference type="SMART" id="SM00853"/>
    </source>
</evidence>
<dbReference type="SUPFAM" id="SSF118116">
    <property type="entry name" value="DNA mismatch repair protein MutL"/>
    <property type="match status" value="1"/>
</dbReference>
<dbReference type="PANTHER" id="PTHR10073:SF47">
    <property type="entry name" value="DNA MISMATCH REPAIR PROTEIN MLH3"/>
    <property type="match status" value="1"/>
</dbReference>
<dbReference type="InterPro" id="IPR037198">
    <property type="entry name" value="MutL_C_sf"/>
</dbReference>
<dbReference type="InterPro" id="IPR014762">
    <property type="entry name" value="DNA_mismatch_repair_CS"/>
</dbReference>
<keyword evidence="6" id="KW-1185">Reference proteome</keyword>
<evidence type="ECO:0000256" key="3">
    <source>
        <dbReference type="SAM" id="MobiDB-lite"/>
    </source>
</evidence>
<dbReference type="FunCoup" id="A0A2Y9DAK6">
    <property type="interactions" value="1773"/>
</dbReference>
<dbReference type="GO" id="GO:0016887">
    <property type="term" value="F:ATP hydrolysis activity"/>
    <property type="evidence" value="ECO:0007669"/>
    <property type="project" value="InterPro"/>
</dbReference>
<dbReference type="Proteomes" id="UP000248480">
    <property type="component" value="Unplaced"/>
</dbReference>
<dbReference type="InParanoid" id="A0A2Y9DAK6"/>
<organism evidence="6 7">
    <name type="scientific">Trichechus manatus latirostris</name>
    <name type="common">Florida manatee</name>
    <dbReference type="NCBI Taxonomy" id="127582"/>
    <lineage>
        <taxon>Eukaryota</taxon>
        <taxon>Metazoa</taxon>
        <taxon>Chordata</taxon>
        <taxon>Craniata</taxon>
        <taxon>Vertebrata</taxon>
        <taxon>Euteleostomi</taxon>
        <taxon>Mammalia</taxon>
        <taxon>Eutheria</taxon>
        <taxon>Afrotheria</taxon>
        <taxon>Sirenia</taxon>
        <taxon>Trichechidae</taxon>
        <taxon>Trichechus</taxon>
    </lineage>
</organism>
<dbReference type="InterPro" id="IPR042120">
    <property type="entry name" value="MutL_C_dimsub"/>
</dbReference>
<accession>A0A2Y9DAK6</accession>
<dbReference type="CDD" id="cd16926">
    <property type="entry name" value="HATPase_MutL-MLH-PMS-like"/>
    <property type="match status" value="1"/>
</dbReference>
<dbReference type="GO" id="GO:0006298">
    <property type="term" value="P:mismatch repair"/>
    <property type="evidence" value="ECO:0007669"/>
    <property type="project" value="InterPro"/>
</dbReference>
<dbReference type="GeneID" id="101355832"/>
<dbReference type="InterPro" id="IPR042121">
    <property type="entry name" value="MutL_C_regsub"/>
</dbReference>
<dbReference type="FunFam" id="3.30.1540.20:FF:000005">
    <property type="entry name" value="MutL homolog 3"/>
    <property type="match status" value="1"/>
</dbReference>
<dbReference type="NCBIfam" id="TIGR00585">
    <property type="entry name" value="mutl"/>
    <property type="match status" value="1"/>
</dbReference>
<name>A0A2Y9DAK6_TRIMA</name>
<dbReference type="CDD" id="cd03486">
    <property type="entry name" value="MutL_Trans_MLH3"/>
    <property type="match status" value="1"/>
</dbReference>
<dbReference type="PROSITE" id="PS00058">
    <property type="entry name" value="DNA_MISMATCH_REPAIR_1"/>
    <property type="match status" value="1"/>
</dbReference>
<dbReference type="InterPro" id="IPR036890">
    <property type="entry name" value="HATPase_C_sf"/>
</dbReference>
<sequence>MSSQTGNTWCACALGCRAGRFLRKSPQKRMLVGSRVHVSREPTCARLRRRRLVLRTGEARFEAIISSQKRKPPSGILTSFLLAMIKCLSDEVQAKLRSGLAISSLGQCVEELTLNSIDAEAKCVAVRVNMETFQVQVIDNGFGMGSDDVDKVGNRYFTSKCNSVQDLENPRFYGFRGEALASIADIASAVEISSKKNRMMKTFVKLFQNGKALEACEADLTRPSAGTTVTVYNLFYQLPVRRKCMEPRLEFEKVRQRIEALSLMHPSISFSLRNDVSGSMVLQLPKTKDICSRFCQIYGLGRSQKLKEIKFKYKGFELSGYISSEAHYNKNMQFLFVNKRLILRTKLHKLIDFLLRKESIICKPKNGSASRQMNSSSRHRSNPELHGIYVINVQCQFCEYDVCMEPAKTLIEFQNWDTLLVCIQEGVKMFLKQEKLFVELSGEDIKEFSEDNDFSLFAATLQKHVSSDEKCDQISFQEACNNILDSYEMVNMQSKAVKRKATMEETKTHNSRGSEVIRKKTNDLFLPSCEPDGPGNSKIMGLSLQKKDNCCSESRLVEQETVKASESEENEKHKKTCLELNSPENPCRASSVLFASPFQAPHHFENSGKDLEIQKVSTATVDGMAANILKNNVIQSQLERLKDATEVGCQPLPFEAILLRANGTQRGEEEKRKKEPSNCGSKNIFSYGQVKLCSTGFITHVAQNEQTKSTGTEHSFKNCIQPGTVSAKETFGNRTYHSVEIPNIQDLTSTLSKESAQLPNEVFCRTNINYRLENKHVGTYKNLAVFQEGSKKSHTNYLLPDTSSSFPWYRHVLNGSKKTGKLIGSSKPIAQKKLSLDSQLGSLEKFKRQYGKVKNPLNTEAEGNNFEITTDFSPQVEPDIPLEGKNHLDNSNVCKITVKHNDSNGSCQPVSHILYSEKFPFSKEEDCLEQEMPCLTGSPITLTELSHFDRDSLNVEKSPESLASKLSRMKGSERETETMESMSHFNELPQSDSSRKDRLTLDSCKLFKNEHKKTESIIPMSDSVAQDNSCNKDRETCYGNSTTGSYVIPETPLVLPSNNSPKVISKDSDDLISSESQIGNIDSPSRMLMSHVDDSTADQNETCVQSEESKARACSENEESNTCSVDWQQHFDVALGRMVYINKITGLSTFIVPTEDTQAACTKDLTTVAVNVILENGSQYKCHPFRSDLVLPFLPRAREESTVMRQNNRDTMGDAVGSESLQSLFSEWDNPVFARYPEVAVDVSSGQAESLAVKIHNILYPYRFTKEMIHSMQVLQQVDNKFIACLMSTKTEENGEAGGNLLVLVDQHAAHERVRLEQLITDSYEKQQPQGSGRKKLLSSTISPPLEITVTEEQRRLLWCYHKNLEDLGLEFIFPETSDSLVLVGKVPLCFVEREANELRRGRSTVTKSIVEEFIREQVELLQTTGSIQGTLPLTVQKVLASQACHGAIKFNDDLSLAESHRLIEALSSCKLPFQCAHGRPSMLPLADIDHLEQEKQIKPNLAKLRKMAQAWSLFGRAEGCDTRQSLQVPVPPCEPT</sequence>
<dbReference type="Gene3D" id="3.30.230.10">
    <property type="match status" value="1"/>
</dbReference>
<dbReference type="GO" id="GO:0005524">
    <property type="term" value="F:ATP binding"/>
    <property type="evidence" value="ECO:0007669"/>
    <property type="project" value="InterPro"/>
</dbReference>